<keyword evidence="5 10" id="KW-0653">Protein transport</keyword>
<dbReference type="GO" id="GO:0005829">
    <property type="term" value="C:cytosol"/>
    <property type="evidence" value="ECO:0007669"/>
    <property type="project" value="GOC"/>
</dbReference>
<organism evidence="12 13">
    <name type="scientific">Chlorella sorokiniana</name>
    <name type="common">Freshwater green alga</name>
    <dbReference type="NCBI Taxonomy" id="3076"/>
    <lineage>
        <taxon>Eukaryota</taxon>
        <taxon>Viridiplantae</taxon>
        <taxon>Chlorophyta</taxon>
        <taxon>core chlorophytes</taxon>
        <taxon>Trebouxiophyceae</taxon>
        <taxon>Chlorellales</taxon>
        <taxon>Chlorellaceae</taxon>
        <taxon>Chlorella clade</taxon>
        <taxon>Chlorella</taxon>
    </lineage>
</organism>
<reference evidence="12 13" key="1">
    <citation type="journal article" date="2018" name="Plant J.">
        <title>Genome sequences of Chlorella sorokiniana UTEX 1602 and Micractinium conductrix SAG 241.80: implications to maltose excretion by a green alga.</title>
        <authorList>
            <person name="Arriola M.B."/>
            <person name="Velmurugan N."/>
            <person name="Zhang Y."/>
            <person name="Plunkett M.H."/>
            <person name="Hondzo H."/>
            <person name="Barney B.M."/>
        </authorList>
    </citation>
    <scope>NUCLEOTIDE SEQUENCE [LARGE SCALE GENOMIC DNA]</scope>
    <source>
        <strain evidence="13">UTEX 1602</strain>
    </source>
</reference>
<accession>A0A2P6TVA1</accession>
<dbReference type="SUPFAM" id="SSF64356">
    <property type="entry name" value="SNARE-like"/>
    <property type="match status" value="1"/>
</dbReference>
<evidence type="ECO:0000256" key="1">
    <source>
        <dbReference type="ARBA" id="ARBA00004145"/>
    </source>
</evidence>
<evidence type="ECO:0000256" key="10">
    <source>
        <dbReference type="PIRNR" id="PIRNR015588"/>
    </source>
</evidence>
<dbReference type="AlphaFoldDB" id="A0A2P6TVA1"/>
<dbReference type="Pfam" id="PF01217">
    <property type="entry name" value="Clat_adaptor_s"/>
    <property type="match status" value="1"/>
</dbReference>
<dbReference type="PROSITE" id="PS00989">
    <property type="entry name" value="CLAT_ADAPTOR_S"/>
    <property type="match status" value="1"/>
</dbReference>
<evidence type="ECO:0000256" key="2">
    <source>
        <dbReference type="ARBA" id="ARBA00004555"/>
    </source>
</evidence>
<dbReference type="InterPro" id="IPR000804">
    <property type="entry name" value="Clathrin_sm-chain_CS"/>
</dbReference>
<evidence type="ECO:0000256" key="3">
    <source>
        <dbReference type="ARBA" id="ARBA00006972"/>
    </source>
</evidence>
<dbReference type="GO" id="GO:0016482">
    <property type="term" value="P:cytosolic transport"/>
    <property type="evidence" value="ECO:0007669"/>
    <property type="project" value="UniProtKB-ARBA"/>
</dbReference>
<evidence type="ECO:0000259" key="11">
    <source>
        <dbReference type="Pfam" id="PF01217"/>
    </source>
</evidence>
<gene>
    <name evidence="12" type="ORF">C2E21_3643</name>
</gene>
<dbReference type="CDD" id="cd14831">
    <property type="entry name" value="AP1_sigma"/>
    <property type="match status" value="1"/>
</dbReference>
<dbReference type="InterPro" id="IPR016635">
    <property type="entry name" value="AP_complex_ssu"/>
</dbReference>
<dbReference type="PANTHER" id="PTHR11753">
    <property type="entry name" value="ADAPTOR COMPLEXES SMALL SUBUNIT FAMILY"/>
    <property type="match status" value="1"/>
</dbReference>
<dbReference type="STRING" id="3076.A0A2P6TVA1"/>
<keyword evidence="6" id="KW-0333">Golgi apparatus</keyword>
<evidence type="ECO:0000256" key="6">
    <source>
        <dbReference type="ARBA" id="ARBA00023034"/>
    </source>
</evidence>
<keyword evidence="7 10" id="KW-0472">Membrane</keyword>
<evidence type="ECO:0000313" key="12">
    <source>
        <dbReference type="EMBL" id="PRW58003.1"/>
    </source>
</evidence>
<dbReference type="GO" id="GO:0006886">
    <property type="term" value="P:intracellular protein transport"/>
    <property type="evidence" value="ECO:0007669"/>
    <property type="project" value="UniProtKB-UniRule"/>
</dbReference>
<dbReference type="EMBL" id="LHPG02000006">
    <property type="protein sequence ID" value="PRW58003.1"/>
    <property type="molecule type" value="Genomic_DNA"/>
</dbReference>
<evidence type="ECO:0000256" key="8">
    <source>
        <dbReference type="ARBA" id="ARBA00023329"/>
    </source>
</evidence>
<dbReference type="Gene3D" id="3.30.450.60">
    <property type="match status" value="1"/>
</dbReference>
<keyword evidence="8" id="KW-0968">Cytoplasmic vesicle</keyword>
<name>A0A2P6TVA1_CHLSO</name>
<keyword evidence="13" id="KW-1185">Reference proteome</keyword>
<evidence type="ECO:0000256" key="5">
    <source>
        <dbReference type="ARBA" id="ARBA00022927"/>
    </source>
</evidence>
<sequence length="165" mass="18816">MIRFVLLLSRQGKVRLAKWYTTISQKDRAKITKEVTNVVLARPAKLCNFVDWKDQKIVYKRYASLYFIAGIDQDDNELLTLEIIHQFVEILDKYFGNVCELDLIFNFHKAYFILDELLLAGELQETSKKAVSRVIEAQDALVEQVKAGNITGADDVAASFNAPRG</sequence>
<dbReference type="OrthoDB" id="371463at2759"/>
<dbReference type="PIRSF" id="PIRSF015588">
    <property type="entry name" value="AP_complex_sigma"/>
    <property type="match status" value="1"/>
</dbReference>
<dbReference type="InterPro" id="IPR011012">
    <property type="entry name" value="Longin-like_dom_sf"/>
</dbReference>
<evidence type="ECO:0000256" key="4">
    <source>
        <dbReference type="ARBA" id="ARBA00022448"/>
    </source>
</evidence>
<dbReference type="InterPro" id="IPR044733">
    <property type="entry name" value="AP1_sigma"/>
</dbReference>
<evidence type="ECO:0000313" key="13">
    <source>
        <dbReference type="Proteomes" id="UP000239899"/>
    </source>
</evidence>
<protein>
    <recommendedName>
        <fullName evidence="10">AP complex subunit sigma</fullName>
    </recommendedName>
</protein>
<comment type="caution">
    <text evidence="12">The sequence shown here is derived from an EMBL/GenBank/DDBJ whole genome shotgun (WGS) entry which is preliminary data.</text>
</comment>
<comment type="function">
    <text evidence="9">Subunit of clathrin-associated adaptor protein complex 1 that plays a role in protein sorting at the trans-Golgi network and early endosomes (TGN/EE). The AP complexes mediate the recruitment of clathrin to membranes and the recognition of sorting signals within the cytosolic tails of transmembrane cargo molecules.</text>
</comment>
<dbReference type="InterPro" id="IPR022775">
    <property type="entry name" value="AP_mu_sigma_su"/>
</dbReference>
<dbReference type="GO" id="GO:0035615">
    <property type="term" value="F:clathrin adaptor activity"/>
    <property type="evidence" value="ECO:0007669"/>
    <property type="project" value="InterPro"/>
</dbReference>
<comment type="subcellular location">
    <subcellularLocation>
        <location evidence="1">Cytoplasmic vesicle</location>
        <location evidence="1">Clathrin-coated vesicle membrane</location>
        <topology evidence="1">Peripheral membrane protein</topology>
        <orientation evidence="1">Cytoplasmic side</orientation>
    </subcellularLocation>
    <subcellularLocation>
        <location evidence="2">Golgi apparatus</location>
    </subcellularLocation>
</comment>
<keyword evidence="4 10" id="KW-0813">Transport</keyword>
<proteinExistence type="inferred from homology"/>
<dbReference type="FunFam" id="3.30.450.60:FF:000007">
    <property type="entry name" value="AP complex subunit sigma"/>
    <property type="match status" value="1"/>
</dbReference>
<dbReference type="GO" id="GO:0030121">
    <property type="term" value="C:AP-1 adaptor complex"/>
    <property type="evidence" value="ECO:0007669"/>
    <property type="project" value="InterPro"/>
</dbReference>
<dbReference type="Proteomes" id="UP000239899">
    <property type="component" value="Unassembled WGS sequence"/>
</dbReference>
<feature type="domain" description="AP complex mu/sigma subunit" evidence="11">
    <location>
        <begin position="1"/>
        <end position="139"/>
    </location>
</feature>
<evidence type="ECO:0000256" key="9">
    <source>
        <dbReference type="ARBA" id="ARBA00058887"/>
    </source>
</evidence>
<evidence type="ECO:0000256" key="7">
    <source>
        <dbReference type="ARBA" id="ARBA00023136"/>
    </source>
</evidence>
<comment type="similarity">
    <text evidence="3 10">Belongs to the adaptor complexes small subunit family.</text>
</comment>